<feature type="domain" description="HTH cro/C1-type" evidence="5">
    <location>
        <begin position="4"/>
        <end position="51"/>
    </location>
</feature>
<keyword evidence="2 6" id="KW-0238">DNA-binding</keyword>
<name>A0A0U9HE57_9FIRM</name>
<evidence type="ECO:0000259" key="4">
    <source>
        <dbReference type="PROSITE" id="PS50932"/>
    </source>
</evidence>
<dbReference type="Proteomes" id="UP000062160">
    <property type="component" value="Unassembled WGS sequence"/>
</dbReference>
<dbReference type="SUPFAM" id="SSF47413">
    <property type="entry name" value="lambda repressor-like DNA-binding domains"/>
    <property type="match status" value="1"/>
</dbReference>
<protein>
    <submittedName>
        <fullName evidence="6">DNA-binding transcriptional regulator, LacI/PurR family</fullName>
    </submittedName>
</protein>
<dbReference type="Pfam" id="PF00356">
    <property type="entry name" value="LacI"/>
    <property type="match status" value="1"/>
</dbReference>
<dbReference type="InterPro" id="IPR000843">
    <property type="entry name" value="HTH_LacI"/>
</dbReference>
<dbReference type="InterPro" id="IPR010982">
    <property type="entry name" value="Lambda_DNA-bd_dom_sf"/>
</dbReference>
<keyword evidence="1" id="KW-0805">Transcription regulation</keyword>
<dbReference type="SUPFAM" id="SSF53822">
    <property type="entry name" value="Periplasmic binding protein-like I"/>
    <property type="match status" value="1"/>
</dbReference>
<keyword evidence="7" id="KW-1185">Reference proteome</keyword>
<dbReference type="Pfam" id="PF13377">
    <property type="entry name" value="Peripla_BP_3"/>
    <property type="match status" value="1"/>
</dbReference>
<dbReference type="PRINTS" id="PR00036">
    <property type="entry name" value="HTHLACI"/>
</dbReference>
<evidence type="ECO:0000259" key="5">
    <source>
        <dbReference type="PROSITE" id="PS50943"/>
    </source>
</evidence>
<dbReference type="GO" id="GO:0003700">
    <property type="term" value="F:DNA-binding transcription factor activity"/>
    <property type="evidence" value="ECO:0007669"/>
    <property type="project" value="TreeGrafter"/>
</dbReference>
<dbReference type="PROSITE" id="PS00356">
    <property type="entry name" value="HTH_LACI_1"/>
    <property type="match status" value="1"/>
</dbReference>
<gene>
    <name evidence="6" type="ORF">TSYNT_6323</name>
</gene>
<dbReference type="EMBL" id="DF977000">
    <property type="protein sequence ID" value="GAQ24938.1"/>
    <property type="molecule type" value="Genomic_DNA"/>
</dbReference>
<dbReference type="OrthoDB" id="9788209at2"/>
<keyword evidence="3" id="KW-0804">Transcription</keyword>
<accession>A0A0U9HE57</accession>
<evidence type="ECO:0000313" key="6">
    <source>
        <dbReference type="EMBL" id="GAQ24938.1"/>
    </source>
</evidence>
<dbReference type="Gene3D" id="3.40.50.2300">
    <property type="match status" value="2"/>
</dbReference>
<dbReference type="STRING" id="224999.GCA_001485475_00947"/>
<dbReference type="PANTHER" id="PTHR30146:SF109">
    <property type="entry name" value="HTH-TYPE TRANSCRIPTIONAL REGULATOR GALS"/>
    <property type="match status" value="1"/>
</dbReference>
<dbReference type="CDD" id="cd06267">
    <property type="entry name" value="PBP1_LacI_sugar_binding-like"/>
    <property type="match status" value="1"/>
</dbReference>
<evidence type="ECO:0000256" key="2">
    <source>
        <dbReference type="ARBA" id="ARBA00023125"/>
    </source>
</evidence>
<dbReference type="SMART" id="SM00354">
    <property type="entry name" value="HTH_LACI"/>
    <property type="match status" value="1"/>
</dbReference>
<dbReference type="InterPro" id="IPR001387">
    <property type="entry name" value="Cro/C1-type_HTH"/>
</dbReference>
<dbReference type="CDD" id="cd01392">
    <property type="entry name" value="HTH_LacI"/>
    <property type="match status" value="1"/>
</dbReference>
<organism evidence="6">
    <name type="scientific">Tepidanaerobacter syntrophicus</name>
    <dbReference type="NCBI Taxonomy" id="224999"/>
    <lineage>
        <taxon>Bacteria</taxon>
        <taxon>Bacillati</taxon>
        <taxon>Bacillota</taxon>
        <taxon>Clostridia</taxon>
        <taxon>Thermosediminibacterales</taxon>
        <taxon>Tepidanaerobacteraceae</taxon>
        <taxon>Tepidanaerobacter</taxon>
    </lineage>
</organism>
<feature type="domain" description="HTH lacI-type" evidence="4">
    <location>
        <begin position="3"/>
        <end position="57"/>
    </location>
</feature>
<reference evidence="6" key="1">
    <citation type="journal article" date="2016" name="Genome Announc.">
        <title>Draft Genome Sequence of the Syntrophic Lactate-Degrading Bacterium Tepidanaerobacter syntrophicus JLT.</title>
        <authorList>
            <person name="Matsuura N."/>
            <person name="Ohashi A."/>
            <person name="Tourlousse D.M."/>
            <person name="Sekiguchi Y."/>
        </authorList>
    </citation>
    <scope>NUCLEOTIDE SEQUENCE [LARGE SCALE GENOMIC DNA]</scope>
    <source>
        <strain evidence="6">JL</strain>
    </source>
</reference>
<dbReference type="InterPro" id="IPR028082">
    <property type="entry name" value="Peripla_BP_I"/>
</dbReference>
<dbReference type="PROSITE" id="PS50932">
    <property type="entry name" value="HTH_LACI_2"/>
    <property type="match status" value="1"/>
</dbReference>
<dbReference type="InterPro" id="IPR046335">
    <property type="entry name" value="LacI/GalR-like_sensor"/>
</dbReference>
<proteinExistence type="predicted"/>
<evidence type="ECO:0000256" key="3">
    <source>
        <dbReference type="ARBA" id="ARBA00023163"/>
    </source>
</evidence>
<evidence type="ECO:0000313" key="7">
    <source>
        <dbReference type="Proteomes" id="UP000062160"/>
    </source>
</evidence>
<dbReference type="AlphaFoldDB" id="A0A0U9HE57"/>
<dbReference type="PROSITE" id="PS50943">
    <property type="entry name" value="HTH_CROC1"/>
    <property type="match status" value="1"/>
</dbReference>
<dbReference type="PANTHER" id="PTHR30146">
    <property type="entry name" value="LACI-RELATED TRANSCRIPTIONAL REPRESSOR"/>
    <property type="match status" value="1"/>
</dbReference>
<evidence type="ECO:0000256" key="1">
    <source>
        <dbReference type="ARBA" id="ARBA00023015"/>
    </source>
</evidence>
<sequence length="348" mass="38632">MSATIRDVAKLAGVSVSTVSRVINNASNVNDKTRQNVMDAIKKLNFKPNRIAQSLGSGSFNAIGVVSTRSLQQAFHNPYFSLMIQAIGEVSEEKNYDIILNNALNEEKEIEKCLSMIESKIVQGLILLSSRMNDRLIEKLYQSNIPFVVVGRVVDERLANEVYSVDTDNLNDCKEAVSYLIKLGHKRIGCIHAPLKYVVSVDRLEGYIAAHKESGLPVDYSIIENGQYTINDAYQAAINILKSPTPPTAIFATDDIKAIGAYKAIKELNLKIPDDISLVGHNNYEYSTIMSPELTTIDVPIEQLGKVSAKVLFNLIEGRKTQQRTLLKTKFIIRQSCKAINENSLEPV</sequence>
<dbReference type="Gene3D" id="1.10.260.40">
    <property type="entry name" value="lambda repressor-like DNA-binding domains"/>
    <property type="match status" value="1"/>
</dbReference>
<dbReference type="RefSeq" id="WP_059032226.1">
    <property type="nucleotide sequence ID" value="NZ_BSDN01000008.1"/>
</dbReference>
<dbReference type="GO" id="GO:0000976">
    <property type="term" value="F:transcription cis-regulatory region binding"/>
    <property type="evidence" value="ECO:0007669"/>
    <property type="project" value="TreeGrafter"/>
</dbReference>